<sequence>MTFGGGMVVKKVDPDSVVVKEVIPVVNVDGLHFEQLDVVKVTISGAGGVIVVSFGAGVVVVDDEVVDSVDEEDEK</sequence>
<gene>
    <name evidence="1" type="ORF">Amon01_000993700</name>
    <name evidence="2" type="ORF">Amon01_001011000</name>
</gene>
<name>A0A9W6T8J1_AMBMO</name>
<organism evidence="1 3">
    <name type="scientific">Ambrosiozyma monospora</name>
    <name type="common">Yeast</name>
    <name type="synonym">Endomycopsis monosporus</name>
    <dbReference type="NCBI Taxonomy" id="43982"/>
    <lineage>
        <taxon>Eukaryota</taxon>
        <taxon>Fungi</taxon>
        <taxon>Dikarya</taxon>
        <taxon>Ascomycota</taxon>
        <taxon>Saccharomycotina</taxon>
        <taxon>Pichiomycetes</taxon>
        <taxon>Pichiales</taxon>
        <taxon>Pichiaceae</taxon>
        <taxon>Ambrosiozyma</taxon>
    </lineage>
</organism>
<keyword evidence="3" id="KW-1185">Reference proteome</keyword>
<dbReference type="EMBL" id="BSXU01016740">
    <property type="protein sequence ID" value="GME83774.1"/>
    <property type="molecule type" value="Genomic_DNA"/>
</dbReference>
<proteinExistence type="predicted"/>
<accession>A0A9W6T8J1</accession>
<reference evidence="1" key="1">
    <citation type="submission" date="2023-04" db="EMBL/GenBank/DDBJ databases">
        <title>Ambrosiozyma monospora NBRC 1965.</title>
        <authorList>
            <person name="Ichikawa N."/>
            <person name="Sato H."/>
            <person name="Tonouchi N."/>
        </authorList>
    </citation>
    <scope>NUCLEOTIDE SEQUENCE</scope>
    <source>
        <strain evidence="1">NBRC 1965</strain>
    </source>
</reference>
<evidence type="ECO:0000313" key="2">
    <source>
        <dbReference type="EMBL" id="GME83774.1"/>
    </source>
</evidence>
<comment type="caution">
    <text evidence="1">The sequence shown here is derived from an EMBL/GenBank/DDBJ whole genome shotgun (WGS) entry which is preliminary data.</text>
</comment>
<protein>
    <submittedName>
        <fullName evidence="1">Unnamed protein product</fullName>
    </submittedName>
</protein>
<evidence type="ECO:0000313" key="3">
    <source>
        <dbReference type="Proteomes" id="UP001165063"/>
    </source>
</evidence>
<evidence type="ECO:0000313" key="1">
    <source>
        <dbReference type="EMBL" id="GME80997.1"/>
    </source>
</evidence>
<dbReference type="AlphaFoldDB" id="A0A9W6T8J1"/>
<dbReference type="Proteomes" id="UP001165063">
    <property type="component" value="Unassembled WGS sequence"/>
</dbReference>
<dbReference type="EMBL" id="BSXU01014516">
    <property type="protein sequence ID" value="GME80997.1"/>
    <property type="molecule type" value="Genomic_DNA"/>
</dbReference>